<dbReference type="Proteomes" id="UP000000437">
    <property type="component" value="Chromosome 22"/>
</dbReference>
<organism evidence="1 2">
    <name type="scientific">Danio rerio</name>
    <name type="common">Zebrafish</name>
    <name type="synonym">Brachydanio rerio</name>
    <dbReference type="NCBI Taxonomy" id="7955"/>
    <lineage>
        <taxon>Eukaryota</taxon>
        <taxon>Metazoa</taxon>
        <taxon>Chordata</taxon>
        <taxon>Craniata</taxon>
        <taxon>Vertebrata</taxon>
        <taxon>Euteleostomi</taxon>
        <taxon>Actinopterygii</taxon>
        <taxon>Neopterygii</taxon>
        <taxon>Teleostei</taxon>
        <taxon>Ostariophysi</taxon>
        <taxon>Cypriniformes</taxon>
        <taxon>Danionidae</taxon>
        <taxon>Danioninae</taxon>
        <taxon>Danio</taxon>
    </lineage>
</organism>
<accession>A0AC58IE76</accession>
<reference evidence="2" key="1">
    <citation type="submission" date="2025-08" db="UniProtKB">
        <authorList>
            <consortium name="RefSeq"/>
        </authorList>
    </citation>
    <scope>IDENTIFICATION</scope>
    <source>
        <strain evidence="2">Tuebingen</strain>
        <tissue evidence="2">Fibroblasts and whole tissue</tissue>
    </source>
</reference>
<dbReference type="RefSeq" id="XP_073792545.1">
    <property type="nucleotide sequence ID" value="XM_073936444.1"/>
</dbReference>
<gene>
    <name evidence="2" type="primary">cenpp</name>
    <name evidence="2" type="synonym">fb81h12</name>
    <name evidence="2" type="synonym">si:ch211-103f16.3</name>
    <name evidence="2" type="synonym">wu:fb81h12</name>
    <name evidence="2" type="synonym">zgc:101125</name>
</gene>
<name>A0AC58IE76_DANRE</name>
<sequence length="220" mass="25015">MEQKYEEDIQKLQQEIEMLEAEQEETLRSIFVQHGDRLQQGVKSACEERGGGGAQQHAVSKLITEVRELEKDLRRQTEINGITLNECFVKTLHKSERKLVQQLRLAGHCGLLLFQVEFAVTEIQEKYPDVVNLPEGCRSEIMIIRSPQLPGISMTLFWKIHVSKEGVVKPLLDLLLKMPDQALELDTKKVMEKGSDYFQSLLQLLGVEASIEGLIRAVCS</sequence>
<evidence type="ECO:0000313" key="2">
    <source>
        <dbReference type="RefSeq" id="XP_073792545.1"/>
    </source>
</evidence>
<evidence type="ECO:0000313" key="1">
    <source>
        <dbReference type="Proteomes" id="UP000000437"/>
    </source>
</evidence>
<keyword evidence="1" id="KW-1185">Reference proteome</keyword>
<proteinExistence type="predicted"/>
<protein>
    <submittedName>
        <fullName evidence="2">Centromere protein P isoform X1</fullName>
    </submittedName>
</protein>